<evidence type="ECO:0000256" key="3">
    <source>
        <dbReference type="ARBA" id="ARBA00022690"/>
    </source>
</evidence>
<dbReference type="InterPro" id="IPR051597">
    <property type="entry name" value="Bifunctional_prot_inhibitor"/>
</dbReference>
<evidence type="ECO:0000313" key="8">
    <source>
        <dbReference type="Ensembl" id="ENSCCRP00020090608.1"/>
    </source>
</evidence>
<evidence type="ECO:0000256" key="1">
    <source>
        <dbReference type="ARBA" id="ARBA00004613"/>
    </source>
</evidence>
<dbReference type="PROSITE" id="PS51465">
    <property type="entry name" value="KAZAL_2"/>
    <property type="match status" value="1"/>
</dbReference>
<dbReference type="PANTHER" id="PTHR47729">
    <property type="entry name" value="SERINE PEPTIDASE INHIBITOR, KAZAL TYPE 2, TANDEM DUPLICATE 1-RELATED"/>
    <property type="match status" value="1"/>
</dbReference>
<dbReference type="PANTHER" id="PTHR47729:SF1">
    <property type="entry name" value="OVOMUCOID-LIKE-RELATED"/>
    <property type="match status" value="1"/>
</dbReference>
<dbReference type="Ensembl" id="ENSCCRT00020099022.1">
    <property type="protein sequence ID" value="ENSCCRP00020090608.1"/>
    <property type="gene ID" value="ENSCCRG00020041514.1"/>
</dbReference>
<comment type="subcellular location">
    <subcellularLocation>
        <location evidence="1">Secreted</location>
    </subcellularLocation>
</comment>
<dbReference type="AlphaFoldDB" id="A0A8C2J633"/>
<keyword evidence="9" id="KW-1185">Reference proteome</keyword>
<dbReference type="InterPro" id="IPR036058">
    <property type="entry name" value="Kazal_dom_sf"/>
</dbReference>
<accession>A0A8C2J633</accession>
<dbReference type="GO" id="GO:0005576">
    <property type="term" value="C:extracellular region"/>
    <property type="evidence" value="ECO:0007669"/>
    <property type="project" value="UniProtKB-SubCell"/>
</dbReference>
<dbReference type="FunFam" id="3.30.60.30:FF:000031">
    <property type="entry name" value="Serine protease inhibitor Kazal-type 2"/>
    <property type="match status" value="1"/>
</dbReference>
<dbReference type="InterPro" id="IPR001239">
    <property type="entry name" value="Prot_inh_Kazal-m"/>
</dbReference>
<dbReference type="Ensembl" id="ENSCCRT00015084051.1">
    <property type="protein sequence ID" value="ENSCCRP00015081385.1"/>
    <property type="gene ID" value="ENSCCRG00015032911.1"/>
</dbReference>
<dbReference type="Proteomes" id="UP000694701">
    <property type="component" value="Unplaced"/>
</dbReference>
<evidence type="ECO:0000256" key="6">
    <source>
        <dbReference type="SAM" id="SignalP"/>
    </source>
</evidence>
<name>A0A8C2J633_CYPCA</name>
<reference evidence="8" key="1">
    <citation type="submission" date="2025-05" db="UniProtKB">
        <authorList>
            <consortium name="Ensembl"/>
        </authorList>
    </citation>
    <scope>IDENTIFICATION</scope>
</reference>
<sequence length="90" mass="9793">MITQSTHRGTQTIMLARTVLVLCLAALASAAVIPDGSKEPKCSEYYLPTCTREYNPVCGTDGVTYPNECMLCLGNMENKVNTLISRMGEC</sequence>
<evidence type="ECO:0000313" key="9">
    <source>
        <dbReference type="Proteomes" id="UP000694427"/>
    </source>
</evidence>
<keyword evidence="3" id="KW-0646">Protease inhibitor</keyword>
<evidence type="ECO:0000313" key="10">
    <source>
        <dbReference type="Proteomes" id="UP000694701"/>
    </source>
</evidence>
<evidence type="ECO:0000256" key="5">
    <source>
        <dbReference type="ARBA" id="ARBA00023157"/>
    </source>
</evidence>
<dbReference type="InterPro" id="IPR002350">
    <property type="entry name" value="Kazal_dom"/>
</dbReference>
<proteinExistence type="predicted"/>
<keyword evidence="2" id="KW-0964">Secreted</keyword>
<keyword evidence="4" id="KW-0722">Serine protease inhibitor</keyword>
<evidence type="ECO:0000259" key="7">
    <source>
        <dbReference type="PROSITE" id="PS51465"/>
    </source>
</evidence>
<dbReference type="PROSITE" id="PS00282">
    <property type="entry name" value="KAZAL_1"/>
    <property type="match status" value="1"/>
</dbReference>
<keyword evidence="5" id="KW-1015">Disulfide bond</keyword>
<dbReference type="OMA" id="ISRMGEC"/>
<feature type="signal peptide" evidence="6">
    <location>
        <begin position="1"/>
        <end position="30"/>
    </location>
</feature>
<feature type="domain" description="Kazal-like" evidence="7">
    <location>
        <begin position="36"/>
        <end position="90"/>
    </location>
</feature>
<evidence type="ECO:0000256" key="4">
    <source>
        <dbReference type="ARBA" id="ARBA00022900"/>
    </source>
</evidence>
<dbReference type="Pfam" id="PF00050">
    <property type="entry name" value="Kazal_1"/>
    <property type="match status" value="1"/>
</dbReference>
<dbReference type="Proteomes" id="UP000694427">
    <property type="component" value="Unplaced"/>
</dbReference>
<gene>
    <name evidence="8" type="primary">LOC109062824</name>
</gene>
<evidence type="ECO:0000256" key="2">
    <source>
        <dbReference type="ARBA" id="ARBA00022525"/>
    </source>
</evidence>
<feature type="chain" id="PRO_5044678258" description="Kazal-like domain-containing protein" evidence="6">
    <location>
        <begin position="31"/>
        <end position="90"/>
    </location>
</feature>
<dbReference type="Proteomes" id="UP000694700">
    <property type="component" value="Unplaced"/>
</dbReference>
<keyword evidence="6" id="KW-0732">Signal</keyword>
<dbReference type="PRINTS" id="PR00290">
    <property type="entry name" value="KAZALINHBTR"/>
</dbReference>
<dbReference type="SUPFAM" id="SSF100895">
    <property type="entry name" value="Kazal-type serine protease inhibitors"/>
    <property type="match status" value="1"/>
</dbReference>
<dbReference type="Gene3D" id="3.30.60.30">
    <property type="match status" value="1"/>
</dbReference>
<protein>
    <recommendedName>
        <fullName evidence="7">Kazal-like domain-containing protein</fullName>
    </recommendedName>
</protein>
<dbReference type="GO" id="GO:0004867">
    <property type="term" value="F:serine-type endopeptidase inhibitor activity"/>
    <property type="evidence" value="ECO:0007669"/>
    <property type="project" value="UniProtKB-KW"/>
</dbReference>
<organism evidence="8 10">
    <name type="scientific">Cyprinus carpio</name>
    <name type="common">Common carp</name>
    <dbReference type="NCBI Taxonomy" id="7962"/>
    <lineage>
        <taxon>Eukaryota</taxon>
        <taxon>Metazoa</taxon>
        <taxon>Chordata</taxon>
        <taxon>Craniata</taxon>
        <taxon>Vertebrata</taxon>
        <taxon>Euteleostomi</taxon>
        <taxon>Actinopterygii</taxon>
        <taxon>Neopterygii</taxon>
        <taxon>Teleostei</taxon>
        <taxon>Ostariophysi</taxon>
        <taxon>Cypriniformes</taxon>
        <taxon>Cyprinidae</taxon>
        <taxon>Cyprininae</taxon>
        <taxon>Cyprinus</taxon>
    </lineage>
</organism>
<dbReference type="Ensembl" id="ENSCCRT00010094378.1">
    <property type="protein sequence ID" value="ENSCCRP00010085074.1"/>
    <property type="gene ID" value="ENSCCRG00010037160.1"/>
</dbReference>
<dbReference type="SMART" id="SM00280">
    <property type="entry name" value="KAZAL"/>
    <property type="match status" value="1"/>
</dbReference>